<proteinExistence type="predicted"/>
<keyword evidence="2" id="KW-1003">Cell membrane</keyword>
<feature type="transmembrane region" description="Helical" evidence="6">
    <location>
        <begin position="32"/>
        <end position="50"/>
    </location>
</feature>
<dbReference type="GO" id="GO:0015658">
    <property type="term" value="F:branched-chain amino acid transmembrane transporter activity"/>
    <property type="evidence" value="ECO:0007669"/>
    <property type="project" value="InterPro"/>
</dbReference>
<evidence type="ECO:0000256" key="6">
    <source>
        <dbReference type="SAM" id="Phobius"/>
    </source>
</evidence>
<evidence type="ECO:0000256" key="2">
    <source>
        <dbReference type="ARBA" id="ARBA00022475"/>
    </source>
</evidence>
<evidence type="ECO:0000313" key="7">
    <source>
        <dbReference type="EMBL" id="OGZ65533.1"/>
    </source>
</evidence>
<accession>A0A1G2HSV8</accession>
<evidence type="ECO:0000256" key="3">
    <source>
        <dbReference type="ARBA" id="ARBA00022692"/>
    </source>
</evidence>
<gene>
    <name evidence="7" type="ORF">A3D34_03835</name>
</gene>
<dbReference type="CDD" id="cd06581">
    <property type="entry name" value="TM_PBP1_LivM_like"/>
    <property type="match status" value="1"/>
</dbReference>
<dbReference type="Pfam" id="PF02653">
    <property type="entry name" value="BPD_transp_2"/>
    <property type="match status" value="1"/>
</dbReference>
<dbReference type="InterPro" id="IPR001851">
    <property type="entry name" value="ABC_transp_permease"/>
</dbReference>
<protein>
    <recommendedName>
        <fullName evidence="9">Branched-chain amino acid ABC transporter permease</fullName>
    </recommendedName>
</protein>
<comment type="subcellular location">
    <subcellularLocation>
        <location evidence="1">Cell membrane</location>
        <topology evidence="1">Multi-pass membrane protein</topology>
    </subcellularLocation>
</comment>
<keyword evidence="3 6" id="KW-0812">Transmembrane</keyword>
<feature type="transmembrane region" description="Helical" evidence="6">
    <location>
        <begin position="188"/>
        <end position="215"/>
    </location>
</feature>
<feature type="transmembrane region" description="Helical" evidence="6">
    <location>
        <begin position="235"/>
        <end position="253"/>
    </location>
</feature>
<keyword evidence="5 6" id="KW-0472">Membrane</keyword>
<dbReference type="InterPro" id="IPR043428">
    <property type="entry name" value="LivM-like"/>
</dbReference>
<feature type="transmembrane region" description="Helical" evidence="6">
    <location>
        <begin position="6"/>
        <end position="25"/>
    </location>
</feature>
<dbReference type="EMBL" id="MHOQ01000043">
    <property type="protein sequence ID" value="OGZ65533.1"/>
    <property type="molecule type" value="Genomic_DNA"/>
</dbReference>
<evidence type="ECO:0000256" key="4">
    <source>
        <dbReference type="ARBA" id="ARBA00022989"/>
    </source>
</evidence>
<keyword evidence="4 6" id="KW-1133">Transmembrane helix</keyword>
<organism evidence="7 8">
    <name type="scientific">Candidatus Staskawiczbacteria bacterium RIFCSPHIGHO2_02_FULL_33_16</name>
    <dbReference type="NCBI Taxonomy" id="1802204"/>
    <lineage>
        <taxon>Bacteria</taxon>
        <taxon>Candidatus Staskawicziibacteriota</taxon>
    </lineage>
</organism>
<feature type="transmembrane region" description="Helical" evidence="6">
    <location>
        <begin position="56"/>
        <end position="75"/>
    </location>
</feature>
<evidence type="ECO:0000313" key="8">
    <source>
        <dbReference type="Proteomes" id="UP000179183"/>
    </source>
</evidence>
<comment type="caution">
    <text evidence="7">The sequence shown here is derived from an EMBL/GenBank/DDBJ whole genome shotgun (WGS) entry which is preliminary data.</text>
</comment>
<dbReference type="GO" id="GO:0005886">
    <property type="term" value="C:plasma membrane"/>
    <property type="evidence" value="ECO:0007669"/>
    <property type="project" value="UniProtKB-SubCell"/>
</dbReference>
<dbReference type="Proteomes" id="UP000179183">
    <property type="component" value="Unassembled WGS sequence"/>
</dbReference>
<evidence type="ECO:0008006" key="9">
    <source>
        <dbReference type="Google" id="ProtNLM"/>
    </source>
</evidence>
<dbReference type="AlphaFoldDB" id="A0A1G2HSV8"/>
<feature type="transmembrane region" description="Helical" evidence="6">
    <location>
        <begin position="96"/>
        <end position="122"/>
    </location>
</feature>
<sequence length="258" mass="28104">MSVSQAAFYGIGAYTTAILLTSFGVNFFISVILAVIVVAIISFFIGIVLSKFSGDYYALCSLGFNAIAFSVFLNWQSLTRGPLGISGIPRPKLFDISLYTNTSFLVISVGFLLLVYAISVFITKSSFGRVLKAIREDERAIQVFGYNTSYYKLAIFVIGSSLAAIAGSLFASYISFIDPSSFNITESIFILSIIILGGLANIRGSILGALILILLPEILRFVGFPLDVAAQMRQLIYGLLLIILMLYRPQGLVGEYKL</sequence>
<dbReference type="PANTHER" id="PTHR30482">
    <property type="entry name" value="HIGH-AFFINITY BRANCHED-CHAIN AMINO ACID TRANSPORT SYSTEM PERMEASE"/>
    <property type="match status" value="1"/>
</dbReference>
<dbReference type="PANTHER" id="PTHR30482:SF10">
    <property type="entry name" value="HIGH-AFFINITY BRANCHED-CHAIN AMINO ACID TRANSPORT PROTEIN BRAE"/>
    <property type="match status" value="1"/>
</dbReference>
<feature type="transmembrane region" description="Helical" evidence="6">
    <location>
        <begin position="153"/>
        <end position="176"/>
    </location>
</feature>
<evidence type="ECO:0000256" key="1">
    <source>
        <dbReference type="ARBA" id="ARBA00004651"/>
    </source>
</evidence>
<evidence type="ECO:0000256" key="5">
    <source>
        <dbReference type="ARBA" id="ARBA00023136"/>
    </source>
</evidence>
<name>A0A1G2HSV8_9BACT</name>
<reference evidence="7 8" key="1">
    <citation type="journal article" date="2016" name="Nat. Commun.">
        <title>Thousands of microbial genomes shed light on interconnected biogeochemical processes in an aquifer system.</title>
        <authorList>
            <person name="Anantharaman K."/>
            <person name="Brown C.T."/>
            <person name="Hug L.A."/>
            <person name="Sharon I."/>
            <person name="Castelle C.J."/>
            <person name="Probst A.J."/>
            <person name="Thomas B.C."/>
            <person name="Singh A."/>
            <person name="Wilkins M.J."/>
            <person name="Karaoz U."/>
            <person name="Brodie E.L."/>
            <person name="Williams K.H."/>
            <person name="Hubbard S.S."/>
            <person name="Banfield J.F."/>
        </authorList>
    </citation>
    <scope>NUCLEOTIDE SEQUENCE [LARGE SCALE GENOMIC DNA]</scope>
</reference>